<dbReference type="EMBL" id="CAXHTB010000021">
    <property type="protein sequence ID" value="CAL0328309.1"/>
    <property type="molecule type" value="Genomic_DNA"/>
</dbReference>
<feature type="coiled-coil region" evidence="1">
    <location>
        <begin position="61"/>
        <end position="115"/>
    </location>
</feature>
<accession>A0AAV1Y2U8</accession>
<comment type="caution">
    <text evidence="2">The sequence shown here is derived from an EMBL/GenBank/DDBJ whole genome shotgun (WGS) entry which is preliminary data.</text>
</comment>
<evidence type="ECO:0000256" key="1">
    <source>
        <dbReference type="SAM" id="Coils"/>
    </source>
</evidence>
<dbReference type="PANTHER" id="PTHR35730:SF2">
    <property type="entry name" value="KINETOCHORE PROTEIN SPC24 HOMOLOG-RELATED"/>
    <property type="match status" value="1"/>
</dbReference>
<dbReference type="InterPro" id="IPR044951">
    <property type="entry name" value="SPC24-like"/>
</dbReference>
<reference evidence="2 3" key="1">
    <citation type="submission" date="2024-03" db="EMBL/GenBank/DDBJ databases">
        <authorList>
            <person name="Martinez-Hernandez J."/>
        </authorList>
    </citation>
    <scope>NUCLEOTIDE SEQUENCE [LARGE SCALE GENOMIC DNA]</scope>
</reference>
<organism evidence="2 3">
    <name type="scientific">Lupinus luteus</name>
    <name type="common">European yellow lupine</name>
    <dbReference type="NCBI Taxonomy" id="3873"/>
    <lineage>
        <taxon>Eukaryota</taxon>
        <taxon>Viridiplantae</taxon>
        <taxon>Streptophyta</taxon>
        <taxon>Embryophyta</taxon>
        <taxon>Tracheophyta</taxon>
        <taxon>Spermatophyta</taxon>
        <taxon>Magnoliopsida</taxon>
        <taxon>eudicotyledons</taxon>
        <taxon>Gunneridae</taxon>
        <taxon>Pentapetalae</taxon>
        <taxon>rosids</taxon>
        <taxon>fabids</taxon>
        <taxon>Fabales</taxon>
        <taxon>Fabaceae</taxon>
        <taxon>Papilionoideae</taxon>
        <taxon>50 kb inversion clade</taxon>
        <taxon>genistoids sensu lato</taxon>
        <taxon>core genistoids</taxon>
        <taxon>Genisteae</taxon>
        <taxon>Lupinus</taxon>
    </lineage>
</organism>
<evidence type="ECO:0000313" key="2">
    <source>
        <dbReference type="EMBL" id="CAL0328309.1"/>
    </source>
</evidence>
<keyword evidence="3" id="KW-1185">Reference proteome</keyword>
<gene>
    <name evidence="2" type="ORF">LLUT_LOCUS29369</name>
</gene>
<dbReference type="PANTHER" id="PTHR35730">
    <property type="entry name" value="KINETOCHORE PROTEIN SPC24 HOMOLOG-RELATED"/>
    <property type="match status" value="1"/>
</dbReference>
<evidence type="ECO:0000313" key="3">
    <source>
        <dbReference type="Proteomes" id="UP001497480"/>
    </source>
</evidence>
<name>A0AAV1Y2U8_LUPLU</name>
<keyword evidence="1" id="KW-0175">Coiled coil</keyword>
<proteinExistence type="predicted"/>
<protein>
    <submittedName>
        <fullName evidence="2">Uncharacterized protein</fullName>
    </submittedName>
</protein>
<sequence length="245" mass="28514">MGEWSSRNNNIDVDNLISYSDDLVKVLQDQHDVTNLTHTLKRTVSLSSTCDSDFNHLHSLLQDYQKKIDACKQKTEEARRGTAADEELDRLQRELEEELEKERLLKEEFRAISNEFIDLERQWASSQAQKKTSLKIEKDKRRAQMLLSMYASVTNIVPNIDDPSKISGRILLLNVQYIALSLPSYFSSPGFLYMILSIFAKDKNCLLLKSYFQILWKRIKMWSTSLNMTARRCLLKMYAMTSGIR</sequence>
<dbReference type="GO" id="GO:0051983">
    <property type="term" value="P:regulation of chromosome segregation"/>
    <property type="evidence" value="ECO:0007669"/>
    <property type="project" value="InterPro"/>
</dbReference>
<dbReference type="Proteomes" id="UP001497480">
    <property type="component" value="Unassembled WGS sequence"/>
</dbReference>
<dbReference type="AlphaFoldDB" id="A0AAV1Y2U8"/>